<evidence type="ECO:0000256" key="1">
    <source>
        <dbReference type="ARBA" id="ARBA00005495"/>
    </source>
</evidence>
<sequence>MRTGGCLCGSVRFEASPLRQEMDACHCSMCRRWSGGVFMAVPCGDGVTFQSAATLGIYQSSDYGERLFRRNCGSSLIWRLQDGSATAVALQAFDDLSGFVFVEEIFVDDKPDHYAFANETRKRTGAEVMAQFANEQGA</sequence>
<comment type="caution">
    <text evidence="6">The sequence shown here is derived from an EMBL/GenBank/DDBJ whole genome shotgun (WGS) entry which is preliminary data.</text>
</comment>
<evidence type="ECO:0000256" key="2">
    <source>
        <dbReference type="ARBA" id="ARBA00022723"/>
    </source>
</evidence>
<protein>
    <recommendedName>
        <fullName evidence="5">CENP-V/GFA domain-containing protein</fullName>
    </recommendedName>
</protein>
<dbReference type="SUPFAM" id="SSF51316">
    <property type="entry name" value="Mss4-like"/>
    <property type="match status" value="1"/>
</dbReference>
<evidence type="ECO:0000313" key="7">
    <source>
        <dbReference type="Proteomes" id="UP000542776"/>
    </source>
</evidence>
<dbReference type="Gene3D" id="3.90.1590.10">
    <property type="entry name" value="glutathione-dependent formaldehyde- activating enzyme (gfa)"/>
    <property type="match status" value="1"/>
</dbReference>
<dbReference type="RefSeq" id="WP_376938239.1">
    <property type="nucleotide sequence ID" value="NZ_JBHLXI010000060.1"/>
</dbReference>
<evidence type="ECO:0000256" key="3">
    <source>
        <dbReference type="ARBA" id="ARBA00022833"/>
    </source>
</evidence>
<evidence type="ECO:0000313" key="6">
    <source>
        <dbReference type="EMBL" id="MBB3998776.1"/>
    </source>
</evidence>
<gene>
    <name evidence="6" type="ORF">GGR04_002624</name>
</gene>
<dbReference type="EMBL" id="JACIEK010000006">
    <property type="protein sequence ID" value="MBB3998776.1"/>
    <property type="molecule type" value="Genomic_DNA"/>
</dbReference>
<dbReference type="PROSITE" id="PS51891">
    <property type="entry name" value="CENP_V_GFA"/>
    <property type="match status" value="1"/>
</dbReference>
<feature type="domain" description="CENP-V/GFA" evidence="5">
    <location>
        <begin position="2"/>
        <end position="103"/>
    </location>
</feature>
<keyword evidence="7" id="KW-1185">Reference proteome</keyword>
<evidence type="ECO:0000256" key="4">
    <source>
        <dbReference type="ARBA" id="ARBA00023239"/>
    </source>
</evidence>
<keyword evidence="4" id="KW-0456">Lyase</keyword>
<reference evidence="6 7" key="1">
    <citation type="submission" date="2020-08" db="EMBL/GenBank/DDBJ databases">
        <title>Genomic Encyclopedia of Type Strains, Phase IV (KMG-IV): sequencing the most valuable type-strain genomes for metagenomic binning, comparative biology and taxonomic classification.</title>
        <authorList>
            <person name="Goeker M."/>
        </authorList>
    </citation>
    <scope>NUCLEOTIDE SEQUENCE [LARGE SCALE GENOMIC DNA]</scope>
    <source>
        <strain evidence="6 7">DSM 102238</strain>
    </source>
</reference>
<keyword evidence="3" id="KW-0862">Zinc</keyword>
<name>A0A7W6H581_9HYPH</name>
<dbReference type="GO" id="GO:0016846">
    <property type="term" value="F:carbon-sulfur lyase activity"/>
    <property type="evidence" value="ECO:0007669"/>
    <property type="project" value="InterPro"/>
</dbReference>
<dbReference type="Proteomes" id="UP000542776">
    <property type="component" value="Unassembled WGS sequence"/>
</dbReference>
<keyword evidence="2" id="KW-0479">Metal-binding</keyword>
<organism evidence="6 7">
    <name type="scientific">Aureimonas pseudogalii</name>
    <dbReference type="NCBI Taxonomy" id="1744844"/>
    <lineage>
        <taxon>Bacteria</taxon>
        <taxon>Pseudomonadati</taxon>
        <taxon>Pseudomonadota</taxon>
        <taxon>Alphaproteobacteria</taxon>
        <taxon>Hyphomicrobiales</taxon>
        <taxon>Aurantimonadaceae</taxon>
        <taxon>Aureimonas</taxon>
    </lineage>
</organism>
<evidence type="ECO:0000259" key="5">
    <source>
        <dbReference type="PROSITE" id="PS51891"/>
    </source>
</evidence>
<dbReference type="PANTHER" id="PTHR33337:SF40">
    <property type="entry name" value="CENP-V_GFA DOMAIN-CONTAINING PROTEIN-RELATED"/>
    <property type="match status" value="1"/>
</dbReference>
<dbReference type="InterPro" id="IPR011057">
    <property type="entry name" value="Mss4-like_sf"/>
</dbReference>
<dbReference type="AlphaFoldDB" id="A0A7W6H581"/>
<dbReference type="PANTHER" id="PTHR33337">
    <property type="entry name" value="GFA DOMAIN-CONTAINING PROTEIN"/>
    <property type="match status" value="1"/>
</dbReference>
<comment type="similarity">
    <text evidence="1">Belongs to the Gfa family.</text>
</comment>
<proteinExistence type="inferred from homology"/>
<dbReference type="Pfam" id="PF04828">
    <property type="entry name" value="GFA"/>
    <property type="match status" value="1"/>
</dbReference>
<dbReference type="GO" id="GO:0046872">
    <property type="term" value="F:metal ion binding"/>
    <property type="evidence" value="ECO:0007669"/>
    <property type="project" value="UniProtKB-KW"/>
</dbReference>
<dbReference type="InterPro" id="IPR006913">
    <property type="entry name" value="CENP-V/GFA"/>
</dbReference>
<accession>A0A7W6H581</accession>